<dbReference type="Pfam" id="PF12969">
    <property type="entry name" value="DUF3857"/>
    <property type="match status" value="1"/>
</dbReference>
<dbReference type="Gene3D" id="2.60.40.3140">
    <property type="match status" value="1"/>
</dbReference>
<evidence type="ECO:0000313" key="3">
    <source>
        <dbReference type="EMBL" id="RXF68010.1"/>
    </source>
</evidence>
<feature type="signal peptide" evidence="1">
    <location>
        <begin position="1"/>
        <end position="20"/>
    </location>
</feature>
<gene>
    <name evidence="3" type="ORF">EKH83_17210</name>
</gene>
<evidence type="ECO:0000259" key="2">
    <source>
        <dbReference type="Pfam" id="PF12969"/>
    </source>
</evidence>
<dbReference type="Proteomes" id="UP000290848">
    <property type="component" value="Unassembled WGS sequence"/>
</dbReference>
<comment type="caution">
    <text evidence="3">The sequence shown here is derived from an EMBL/GenBank/DDBJ whole genome shotgun (WGS) entry which is preliminary data.</text>
</comment>
<accession>A0A4Q0M4V5</accession>
<reference evidence="3 4" key="1">
    <citation type="submission" date="2018-12" db="EMBL/GenBank/DDBJ databases">
        <title>The Draft Genome Sequence of the Soil Bacterium Pedobacter tournemirensis R1.</title>
        <authorList>
            <person name="He J."/>
        </authorList>
    </citation>
    <scope>NUCLEOTIDE SEQUENCE [LARGE SCALE GENOMIC DNA]</scope>
    <source>
        <strain evidence="3 4">R1</strain>
    </source>
</reference>
<dbReference type="RefSeq" id="WP_128770697.1">
    <property type="nucleotide sequence ID" value="NZ_RXOC01000013.1"/>
</dbReference>
<dbReference type="InterPro" id="IPR024618">
    <property type="entry name" value="DUF3857"/>
</dbReference>
<dbReference type="AlphaFoldDB" id="A0A4Q0M4V5"/>
<sequence>MKKTFFLILPFQMLLFTAYAQTETMPFGKIDPSDLTLSEASFEKDANAMVLFDKADVYFDQNFDIIMERHKRIKIFNEKGKDEANVRLEYYSGGHYEDLFSLQAQTINNRDGKPTITKLERKQIFTEIIDKNRTALVFTFPDVQPGSIVEFKYQWKTPSYGNFPSWVFQSKIPVRYSELRTSVPDMLYYKIQQRVHQPFCKNKSMSESKSIPNGANSLGYNVNIRLLALQNVPSLSDEPFMTSRNDNLQSVSFQLTEIKPIGGFTQTYIDTWQKVAGMLADDEDFGAQFKKKLQEEDVIVAKAKALKSNDEKIAFLFNEVRNSMKWNDVDVWYTNDGISKAWQKKTGNSTEINLILYRLLKLAEVGNVYPMIVSTRSNGRVNIAFPWLRQFNRTVVYIPVDSTRKYILDASNKYQLYNSIPDNLLNSYGLSLNKDNKTYNLINISCPNTSRKNIFITADIKPDGKINGNAKIYDFDYHKMNSVRLYKTEGEEKFKEWLTEKDNSIKIKNMKIEGVDVDSLPLQELLDFEMELKGVDGDYIYFNPNLFTSLRTNPFLTENRSTVVDFGHKKKYTLTASYGIPPNYLADALPKSLNLVMPDKSISFQRIVSNSEGQIIVRYVIDFKKALYVQDEYPLLRQFYKQMFEMLNEQIVLKKS</sequence>
<organism evidence="3 4">
    <name type="scientific">Arcticibacter tournemirensis</name>
    <dbReference type="NCBI Taxonomy" id="699437"/>
    <lineage>
        <taxon>Bacteria</taxon>
        <taxon>Pseudomonadati</taxon>
        <taxon>Bacteroidota</taxon>
        <taxon>Sphingobacteriia</taxon>
        <taxon>Sphingobacteriales</taxon>
        <taxon>Sphingobacteriaceae</taxon>
        <taxon>Arcticibacter</taxon>
    </lineage>
</organism>
<proteinExistence type="predicted"/>
<feature type="domain" description="DUF3857" evidence="2">
    <location>
        <begin position="68"/>
        <end position="193"/>
    </location>
</feature>
<protein>
    <submittedName>
        <fullName evidence="3">DUF3857 domain-containing protein</fullName>
    </submittedName>
</protein>
<feature type="chain" id="PRO_5020320183" evidence="1">
    <location>
        <begin position="21"/>
        <end position="656"/>
    </location>
</feature>
<evidence type="ECO:0000313" key="4">
    <source>
        <dbReference type="Proteomes" id="UP000290848"/>
    </source>
</evidence>
<name>A0A4Q0M4V5_9SPHI</name>
<dbReference type="EMBL" id="RXOC01000013">
    <property type="protein sequence ID" value="RXF68010.1"/>
    <property type="molecule type" value="Genomic_DNA"/>
</dbReference>
<dbReference type="Gene3D" id="2.60.120.1130">
    <property type="match status" value="1"/>
</dbReference>
<evidence type="ECO:0000256" key="1">
    <source>
        <dbReference type="SAM" id="SignalP"/>
    </source>
</evidence>
<keyword evidence="1" id="KW-0732">Signal</keyword>